<dbReference type="EMBL" id="CP027433">
    <property type="protein sequence ID" value="AVM01628.1"/>
    <property type="molecule type" value="Genomic_DNA"/>
</dbReference>
<dbReference type="SUPFAM" id="SSF53474">
    <property type="entry name" value="alpha/beta-Hydrolases"/>
    <property type="match status" value="1"/>
</dbReference>
<evidence type="ECO:0000313" key="2">
    <source>
        <dbReference type="Proteomes" id="UP000239814"/>
    </source>
</evidence>
<organism evidence="1 2">
    <name type="scientific">Gordonia iterans</name>
    <dbReference type="NCBI Taxonomy" id="1004901"/>
    <lineage>
        <taxon>Bacteria</taxon>
        <taxon>Bacillati</taxon>
        <taxon>Actinomycetota</taxon>
        <taxon>Actinomycetes</taxon>
        <taxon>Mycobacteriales</taxon>
        <taxon>Gordoniaceae</taxon>
        <taxon>Gordonia</taxon>
    </lineage>
</organism>
<dbReference type="PANTHER" id="PTHR48098">
    <property type="entry name" value="ENTEROCHELIN ESTERASE-RELATED"/>
    <property type="match status" value="1"/>
</dbReference>
<dbReference type="InterPro" id="IPR000801">
    <property type="entry name" value="Esterase-like"/>
</dbReference>
<dbReference type="Gene3D" id="3.40.50.1820">
    <property type="entry name" value="alpha/beta hydrolase"/>
    <property type="match status" value="1"/>
</dbReference>
<dbReference type="PANTHER" id="PTHR48098:SF1">
    <property type="entry name" value="DIACYLGLYCEROL ACYLTRANSFERASE_MYCOLYLTRANSFERASE AG85A"/>
    <property type="match status" value="1"/>
</dbReference>
<sequence length="324" mass="34700">MKLPLRLRLLSLTLAGIVTVIGLALSPAGQAEARVVGVQQIAPRITLISVYSAAMNRVIRSHVLHPAGRPAGLPSFYMLPGAGGAEDGISWYNHGGVREFFAGKRVNVVLPMGGKFSMMTNWHHRDPILGRNQWQTFYTRELPTAIDQHFRTSGVNAISGVSMSAGPALDLAIQAPRRFRAVASYSGCPGTTDPLGRLTATVVPLRGGGNPFNMWGMYDDPAWIKHDPVVNAPRLRGKTIFLSAGSGLPGPVDGGPVEALGGMFGGNVVEAISLACTQNMSNRLNSLGIPHRFNHRPDGSHSWGLFAADMRLSWPMIARAIGAR</sequence>
<dbReference type="Proteomes" id="UP000239814">
    <property type="component" value="Chromosome"/>
</dbReference>
<name>A0A2S0KIW2_9ACTN</name>
<accession>A0A2S0KIW2</accession>
<dbReference type="InterPro" id="IPR050583">
    <property type="entry name" value="Mycobacterial_A85_antigen"/>
</dbReference>
<dbReference type="AlphaFoldDB" id="A0A2S0KIW2"/>
<protein>
    <submittedName>
        <fullName evidence="1">Esterase</fullName>
    </submittedName>
</protein>
<dbReference type="InterPro" id="IPR029058">
    <property type="entry name" value="AB_hydrolase_fold"/>
</dbReference>
<dbReference type="GO" id="GO:0016747">
    <property type="term" value="F:acyltransferase activity, transferring groups other than amino-acyl groups"/>
    <property type="evidence" value="ECO:0007669"/>
    <property type="project" value="TreeGrafter"/>
</dbReference>
<proteinExistence type="predicted"/>
<keyword evidence="2" id="KW-1185">Reference proteome</keyword>
<dbReference type="KEGG" id="git:C6V83_16570"/>
<dbReference type="RefSeq" id="WP_105943332.1">
    <property type="nucleotide sequence ID" value="NZ_CP027433.1"/>
</dbReference>
<evidence type="ECO:0000313" key="1">
    <source>
        <dbReference type="EMBL" id="AVM01628.1"/>
    </source>
</evidence>
<dbReference type="Pfam" id="PF00756">
    <property type="entry name" value="Esterase"/>
    <property type="match status" value="1"/>
</dbReference>
<dbReference type="OrthoDB" id="4510758at2"/>
<gene>
    <name evidence="1" type="ORF">C6V83_16570</name>
</gene>
<reference evidence="1 2" key="1">
    <citation type="submission" date="2018-03" db="EMBL/GenBank/DDBJ databases">
        <title>Characteristics and genome of n-alkane degrading marine bacteria Gordonia iterans isolated from crude oil contaminated in Tae-an, South Korea.</title>
        <authorList>
            <person name="Lee S.-S."/>
            <person name="Kim H."/>
        </authorList>
    </citation>
    <scope>NUCLEOTIDE SEQUENCE [LARGE SCALE GENOMIC DNA]</scope>
    <source>
        <strain evidence="1 2">Co17</strain>
    </source>
</reference>